<sequence>MLGGNSACLNRAILACQSVYREKAATTVLKMSIGVFGRERRMTFIWASLKPICKVYNLVPVTAEEKRCRFEQYEMIVMGFISVNQFRRSASPECLFVDQSIDPVFKRAHKTDHRLATARSPVPPAKLVKTLQVRLGITFVHVRRQCSQGQASKQASRQAMKQEDNVFVVPKAAPFCLAVGFYFTLFCTLRRINIQETI</sequence>
<organism evidence="1 2">
    <name type="scientific">Trichinella patagoniensis</name>
    <dbReference type="NCBI Taxonomy" id="990121"/>
    <lineage>
        <taxon>Eukaryota</taxon>
        <taxon>Metazoa</taxon>
        <taxon>Ecdysozoa</taxon>
        <taxon>Nematoda</taxon>
        <taxon>Enoplea</taxon>
        <taxon>Dorylaimia</taxon>
        <taxon>Trichinellida</taxon>
        <taxon>Trichinellidae</taxon>
        <taxon>Trichinella</taxon>
    </lineage>
</organism>
<gene>
    <name evidence="1" type="ORF">T12_17026</name>
</gene>
<protein>
    <submittedName>
        <fullName evidence="1">Uncharacterized protein</fullName>
    </submittedName>
</protein>
<evidence type="ECO:0000313" key="2">
    <source>
        <dbReference type="Proteomes" id="UP000054783"/>
    </source>
</evidence>
<comment type="caution">
    <text evidence="1">The sequence shown here is derived from an EMBL/GenBank/DDBJ whole genome shotgun (WGS) entry which is preliminary data.</text>
</comment>
<dbReference type="EMBL" id="JYDQ01000039">
    <property type="protein sequence ID" value="KRY19077.1"/>
    <property type="molecule type" value="Genomic_DNA"/>
</dbReference>
<evidence type="ECO:0000313" key="1">
    <source>
        <dbReference type="EMBL" id="KRY19077.1"/>
    </source>
</evidence>
<name>A0A0V1A2S3_9BILA</name>
<dbReference type="Proteomes" id="UP000054783">
    <property type="component" value="Unassembled WGS sequence"/>
</dbReference>
<accession>A0A0V1A2S3</accession>
<dbReference type="OrthoDB" id="10505037at2759"/>
<proteinExistence type="predicted"/>
<keyword evidence="2" id="KW-1185">Reference proteome</keyword>
<dbReference type="AlphaFoldDB" id="A0A0V1A2S3"/>
<reference evidence="1 2" key="1">
    <citation type="submission" date="2015-01" db="EMBL/GenBank/DDBJ databases">
        <title>Evolution of Trichinella species and genotypes.</title>
        <authorList>
            <person name="Korhonen P.K."/>
            <person name="Edoardo P."/>
            <person name="Giuseppe L.R."/>
            <person name="Gasser R.B."/>
        </authorList>
    </citation>
    <scope>NUCLEOTIDE SEQUENCE [LARGE SCALE GENOMIC DNA]</scope>
    <source>
        <strain evidence="1">ISS2496</strain>
    </source>
</reference>